<feature type="compositionally biased region" description="Low complexity" evidence="1">
    <location>
        <begin position="21"/>
        <end position="35"/>
    </location>
</feature>
<evidence type="ECO:0000256" key="1">
    <source>
        <dbReference type="SAM" id="MobiDB-lite"/>
    </source>
</evidence>
<reference evidence="2" key="3">
    <citation type="submission" date="2015-04" db="UniProtKB">
        <authorList>
            <consortium name="EnsemblPlants"/>
        </authorList>
    </citation>
    <scope>IDENTIFICATION</scope>
</reference>
<dbReference type="HOGENOM" id="CLU_2852948_0_0_1"/>
<evidence type="ECO:0000313" key="3">
    <source>
        <dbReference type="Proteomes" id="UP000032180"/>
    </source>
</evidence>
<evidence type="ECO:0000313" key="2">
    <source>
        <dbReference type="EnsemblPlants" id="LPERR08G15540.1"/>
    </source>
</evidence>
<dbReference type="Gramene" id="LPERR08G15540.1">
    <property type="protein sequence ID" value="LPERR08G15540.1"/>
    <property type="gene ID" value="LPERR08G15540"/>
</dbReference>
<reference evidence="3" key="2">
    <citation type="submission" date="2013-12" db="EMBL/GenBank/DDBJ databases">
        <authorList>
            <person name="Yu Y."/>
            <person name="Lee S."/>
            <person name="de Baynast K."/>
            <person name="Wissotski M."/>
            <person name="Liu L."/>
            <person name="Talag J."/>
            <person name="Goicoechea J."/>
            <person name="Angelova A."/>
            <person name="Jetty R."/>
            <person name="Kudrna D."/>
            <person name="Golser W."/>
            <person name="Rivera L."/>
            <person name="Zhang J."/>
            <person name="Wing R."/>
        </authorList>
    </citation>
    <scope>NUCLEOTIDE SEQUENCE</scope>
</reference>
<reference evidence="2 3" key="1">
    <citation type="submission" date="2012-08" db="EMBL/GenBank/DDBJ databases">
        <title>Oryza genome evolution.</title>
        <authorList>
            <person name="Wing R.A."/>
        </authorList>
    </citation>
    <scope>NUCLEOTIDE SEQUENCE</scope>
</reference>
<sequence length="65" mass="7041">MERRRGGAARGGDGGRSKFWASGREGAGSSSSGSRVMHACMWPSVLWCVEMSGCRRCGHMRSLCF</sequence>
<keyword evidence="3" id="KW-1185">Reference proteome</keyword>
<proteinExistence type="predicted"/>
<dbReference type="Proteomes" id="UP000032180">
    <property type="component" value="Chromosome 8"/>
</dbReference>
<name>A0A0D9X946_9ORYZ</name>
<dbReference type="EnsemblPlants" id="LPERR08G15540.1">
    <property type="protein sequence ID" value="LPERR08G15540.1"/>
    <property type="gene ID" value="LPERR08G15540"/>
</dbReference>
<accession>A0A0D9X946</accession>
<organism evidence="2 3">
    <name type="scientific">Leersia perrieri</name>
    <dbReference type="NCBI Taxonomy" id="77586"/>
    <lineage>
        <taxon>Eukaryota</taxon>
        <taxon>Viridiplantae</taxon>
        <taxon>Streptophyta</taxon>
        <taxon>Embryophyta</taxon>
        <taxon>Tracheophyta</taxon>
        <taxon>Spermatophyta</taxon>
        <taxon>Magnoliopsida</taxon>
        <taxon>Liliopsida</taxon>
        <taxon>Poales</taxon>
        <taxon>Poaceae</taxon>
        <taxon>BOP clade</taxon>
        <taxon>Oryzoideae</taxon>
        <taxon>Oryzeae</taxon>
        <taxon>Oryzinae</taxon>
        <taxon>Leersia</taxon>
    </lineage>
</organism>
<feature type="region of interest" description="Disordered" evidence="1">
    <location>
        <begin position="1"/>
        <end position="35"/>
    </location>
</feature>
<dbReference type="AlphaFoldDB" id="A0A0D9X946"/>
<protein>
    <submittedName>
        <fullName evidence="2">Uncharacterized protein</fullName>
    </submittedName>
</protein>